<evidence type="ECO:0000313" key="2">
    <source>
        <dbReference type="Proteomes" id="UP000789920"/>
    </source>
</evidence>
<organism evidence="1 2">
    <name type="scientific">Racocetra persica</name>
    <dbReference type="NCBI Taxonomy" id="160502"/>
    <lineage>
        <taxon>Eukaryota</taxon>
        <taxon>Fungi</taxon>
        <taxon>Fungi incertae sedis</taxon>
        <taxon>Mucoromycota</taxon>
        <taxon>Glomeromycotina</taxon>
        <taxon>Glomeromycetes</taxon>
        <taxon>Diversisporales</taxon>
        <taxon>Gigasporaceae</taxon>
        <taxon>Racocetra</taxon>
    </lineage>
</organism>
<comment type="caution">
    <text evidence="1">The sequence shown here is derived from an EMBL/GenBank/DDBJ whole genome shotgun (WGS) entry which is preliminary data.</text>
</comment>
<gene>
    <name evidence="1" type="ORF">RPERSI_LOCUS14400</name>
</gene>
<evidence type="ECO:0000313" key="1">
    <source>
        <dbReference type="EMBL" id="CAG8753105.1"/>
    </source>
</evidence>
<dbReference type="EMBL" id="CAJVQC010033121">
    <property type="protein sequence ID" value="CAG8753105.1"/>
    <property type="molecule type" value="Genomic_DNA"/>
</dbReference>
<name>A0ACA9QHK4_9GLOM</name>
<protein>
    <submittedName>
        <fullName evidence="1">14112_t:CDS:1</fullName>
    </submittedName>
</protein>
<keyword evidence="2" id="KW-1185">Reference proteome</keyword>
<reference evidence="1" key="1">
    <citation type="submission" date="2021-06" db="EMBL/GenBank/DDBJ databases">
        <authorList>
            <person name="Kallberg Y."/>
            <person name="Tangrot J."/>
            <person name="Rosling A."/>
        </authorList>
    </citation>
    <scope>NUCLEOTIDE SEQUENCE</scope>
    <source>
        <strain evidence="1">MA461A</strain>
    </source>
</reference>
<sequence length="199" mass="23255">MLSKLYNALTDKQRTAIYEEMVEANYFLLECEQRKLKSLWQAASQLDQFRGSARKEMKTRLEILHEVVSELKEGLEDLTGREPLRAPSIREGIERMELFSKEITTEMQALQKELQVFWEGYNGKFREGILGLKNLQEKFQATGKKLWDRAEIEGVEEFSLEVGTETIEKMGNLYSLLSLLVDSFGRKPATIRRLNHWFK</sequence>
<dbReference type="Proteomes" id="UP000789920">
    <property type="component" value="Unassembled WGS sequence"/>
</dbReference>
<accession>A0ACA9QHK4</accession>
<proteinExistence type="predicted"/>